<dbReference type="Proteomes" id="UP000054815">
    <property type="component" value="Unassembled WGS sequence"/>
</dbReference>
<protein>
    <submittedName>
        <fullName evidence="1">Uncharacterized protein</fullName>
    </submittedName>
</protein>
<sequence>MKTVDQSEASVWNRGIGAAVDQPPVRSASFPFTLISGHLTSQFVKVVITTVIIIGYNLALEPSAH</sequence>
<comment type="caution">
    <text evidence="1">The sequence shown here is derived from an EMBL/GenBank/DDBJ whole genome shotgun (WGS) entry which is preliminary data.</text>
</comment>
<accession>A0A0V0XI65</accession>
<reference evidence="1 2" key="1">
    <citation type="submission" date="2015-01" db="EMBL/GenBank/DDBJ databases">
        <title>Evolution of Trichinella species and genotypes.</title>
        <authorList>
            <person name="Korhonen P.K."/>
            <person name="Edoardo P."/>
            <person name="Giuseppe L.R."/>
            <person name="Gasser R.B."/>
        </authorList>
    </citation>
    <scope>NUCLEOTIDE SEQUENCE [LARGE SCALE GENOMIC DNA]</scope>
    <source>
        <strain evidence="1">ISS141</strain>
    </source>
</reference>
<name>A0A0V0XI65_TRIPS</name>
<evidence type="ECO:0000313" key="1">
    <source>
        <dbReference type="EMBL" id="KRX87670.1"/>
    </source>
</evidence>
<organism evidence="1 2">
    <name type="scientific">Trichinella pseudospiralis</name>
    <name type="common">Parasitic roundworm</name>
    <dbReference type="NCBI Taxonomy" id="6337"/>
    <lineage>
        <taxon>Eukaryota</taxon>
        <taxon>Metazoa</taxon>
        <taxon>Ecdysozoa</taxon>
        <taxon>Nematoda</taxon>
        <taxon>Enoplea</taxon>
        <taxon>Dorylaimia</taxon>
        <taxon>Trichinellida</taxon>
        <taxon>Trichinellidae</taxon>
        <taxon>Trichinella</taxon>
    </lineage>
</organism>
<dbReference type="AlphaFoldDB" id="A0A0V0XI65"/>
<dbReference type="EMBL" id="JYDU01000272">
    <property type="protein sequence ID" value="KRX87670.1"/>
    <property type="molecule type" value="Genomic_DNA"/>
</dbReference>
<gene>
    <name evidence="1" type="ORF">T4E_9970</name>
</gene>
<proteinExistence type="predicted"/>
<evidence type="ECO:0000313" key="2">
    <source>
        <dbReference type="Proteomes" id="UP000054815"/>
    </source>
</evidence>